<evidence type="ECO:0000256" key="2">
    <source>
        <dbReference type="ARBA" id="ARBA00022630"/>
    </source>
</evidence>
<evidence type="ECO:0000313" key="9">
    <source>
        <dbReference type="Proteomes" id="UP000013827"/>
    </source>
</evidence>
<evidence type="ECO:0000313" key="8">
    <source>
        <dbReference type="EnsemblProtists" id="EOD42165"/>
    </source>
</evidence>
<dbReference type="InterPro" id="IPR018517">
    <property type="entry name" value="tRNA_hU_synthase_CS"/>
</dbReference>
<reference evidence="8" key="2">
    <citation type="submission" date="2024-10" db="UniProtKB">
        <authorList>
            <consortium name="EnsemblProtists"/>
        </authorList>
    </citation>
    <scope>IDENTIFICATION</scope>
</reference>
<dbReference type="OMA" id="DESYTMT"/>
<feature type="region of interest" description="Disordered" evidence="6">
    <location>
        <begin position="300"/>
        <end position="335"/>
    </location>
</feature>
<feature type="compositionally biased region" description="Low complexity" evidence="6">
    <location>
        <begin position="174"/>
        <end position="186"/>
    </location>
</feature>
<dbReference type="RefSeq" id="XP_005794594.1">
    <property type="nucleotide sequence ID" value="XM_005794537.1"/>
</dbReference>
<organism evidence="8 9">
    <name type="scientific">Emiliania huxleyi (strain CCMP1516)</name>
    <dbReference type="NCBI Taxonomy" id="280463"/>
    <lineage>
        <taxon>Eukaryota</taxon>
        <taxon>Haptista</taxon>
        <taxon>Haptophyta</taxon>
        <taxon>Prymnesiophyceae</taxon>
        <taxon>Isochrysidales</taxon>
        <taxon>Noelaerhabdaceae</taxon>
        <taxon>Emiliania</taxon>
    </lineage>
</organism>
<feature type="region of interest" description="Disordered" evidence="6">
    <location>
        <begin position="162"/>
        <end position="186"/>
    </location>
</feature>
<comment type="cofactor">
    <cofactor evidence="1">
        <name>FMN</name>
        <dbReference type="ChEBI" id="CHEBI:58210"/>
    </cofactor>
</comment>
<keyword evidence="2" id="KW-0285">Flavoprotein</keyword>
<accession>A0A0D3L2D0</accession>
<evidence type="ECO:0000256" key="5">
    <source>
        <dbReference type="ARBA" id="ARBA00023002"/>
    </source>
</evidence>
<dbReference type="PANTHER" id="PTHR45936:SF1">
    <property type="entry name" value="TRNA-DIHYDROURIDINE(20) SYNTHASE [NAD(P)+]-LIKE"/>
    <property type="match status" value="1"/>
</dbReference>
<sequence>MATSEAGGERPWEYRGAWALAPMVRINTLPFRLLCAEHGADLLYSEELVDKSVAACRRSVSARGEAEYRHADGKLIFSTVPHERVAFQLGTASGPDALAAANVVVDDVCAVDVNMGCPVRFSTQGGMGSSLLTQPERVRDILTTLVRSLGGRRAVTCKIRLLEAPPPPPPPPLTRANRPVTPARPAARQTTAATLDLTRMIASCGVDALAVHCRRVPDRPRHWAQWDALTRIRQTLPPSLPLLLNGDLFSLDDARRALDETGADGLMLARGGYVSLAESVSNHVGNTKYDPTCPAAPHRAAAAAAAAADGRRPPTADNRPPTAVRHSVWMRGMKE</sequence>
<evidence type="ECO:0000259" key="7">
    <source>
        <dbReference type="Pfam" id="PF01207"/>
    </source>
</evidence>
<keyword evidence="9" id="KW-1185">Reference proteome</keyword>
<feature type="domain" description="DUS-like FMN-binding" evidence="7">
    <location>
        <begin position="20"/>
        <end position="161"/>
    </location>
</feature>
<dbReference type="Pfam" id="PF01207">
    <property type="entry name" value="Dus"/>
    <property type="match status" value="2"/>
</dbReference>
<dbReference type="InterPro" id="IPR052582">
    <property type="entry name" value="tRNA-DUS-like"/>
</dbReference>
<dbReference type="AlphaFoldDB" id="A0A0D3L2D0"/>
<dbReference type="STRING" id="2903.R1FSR9"/>
<keyword evidence="5" id="KW-0560">Oxidoreductase</keyword>
<name>A0A0D3L2D0_EMIH1</name>
<dbReference type="KEGG" id="ehx:EMIHUDRAFT_95311"/>
<evidence type="ECO:0000256" key="6">
    <source>
        <dbReference type="SAM" id="MobiDB-lite"/>
    </source>
</evidence>
<dbReference type="InterPro" id="IPR013785">
    <property type="entry name" value="Aldolase_TIM"/>
</dbReference>
<evidence type="ECO:0000256" key="1">
    <source>
        <dbReference type="ARBA" id="ARBA00001917"/>
    </source>
</evidence>
<evidence type="ECO:0000256" key="4">
    <source>
        <dbReference type="ARBA" id="ARBA00022694"/>
    </source>
</evidence>
<reference evidence="9" key="1">
    <citation type="journal article" date="2013" name="Nature">
        <title>Pan genome of the phytoplankton Emiliania underpins its global distribution.</title>
        <authorList>
            <person name="Read B.A."/>
            <person name="Kegel J."/>
            <person name="Klute M.J."/>
            <person name="Kuo A."/>
            <person name="Lefebvre S.C."/>
            <person name="Maumus F."/>
            <person name="Mayer C."/>
            <person name="Miller J."/>
            <person name="Monier A."/>
            <person name="Salamov A."/>
            <person name="Young J."/>
            <person name="Aguilar M."/>
            <person name="Claverie J.M."/>
            <person name="Frickenhaus S."/>
            <person name="Gonzalez K."/>
            <person name="Herman E.K."/>
            <person name="Lin Y.C."/>
            <person name="Napier J."/>
            <person name="Ogata H."/>
            <person name="Sarno A.F."/>
            <person name="Shmutz J."/>
            <person name="Schroeder D."/>
            <person name="de Vargas C."/>
            <person name="Verret F."/>
            <person name="von Dassow P."/>
            <person name="Valentin K."/>
            <person name="Van de Peer Y."/>
            <person name="Wheeler G."/>
            <person name="Dacks J.B."/>
            <person name="Delwiche C.F."/>
            <person name="Dyhrman S.T."/>
            <person name="Glockner G."/>
            <person name="John U."/>
            <person name="Richards T."/>
            <person name="Worden A.Z."/>
            <person name="Zhang X."/>
            <person name="Grigoriev I.V."/>
            <person name="Allen A.E."/>
            <person name="Bidle K."/>
            <person name="Borodovsky M."/>
            <person name="Bowler C."/>
            <person name="Brownlee C."/>
            <person name="Cock J.M."/>
            <person name="Elias M."/>
            <person name="Gladyshev V.N."/>
            <person name="Groth M."/>
            <person name="Guda C."/>
            <person name="Hadaegh A."/>
            <person name="Iglesias-Rodriguez M.D."/>
            <person name="Jenkins J."/>
            <person name="Jones B.M."/>
            <person name="Lawson T."/>
            <person name="Leese F."/>
            <person name="Lindquist E."/>
            <person name="Lobanov A."/>
            <person name="Lomsadze A."/>
            <person name="Malik S.B."/>
            <person name="Marsh M.E."/>
            <person name="Mackinder L."/>
            <person name="Mock T."/>
            <person name="Mueller-Roeber B."/>
            <person name="Pagarete A."/>
            <person name="Parker M."/>
            <person name="Probert I."/>
            <person name="Quesneville H."/>
            <person name="Raines C."/>
            <person name="Rensing S.A."/>
            <person name="Riano-Pachon D.M."/>
            <person name="Richier S."/>
            <person name="Rokitta S."/>
            <person name="Shiraiwa Y."/>
            <person name="Soanes D.M."/>
            <person name="van der Giezen M."/>
            <person name="Wahlund T.M."/>
            <person name="Williams B."/>
            <person name="Wilson W."/>
            <person name="Wolfe G."/>
            <person name="Wurch L.L."/>
        </authorList>
    </citation>
    <scope>NUCLEOTIDE SEQUENCE</scope>
</reference>
<feature type="domain" description="DUS-like FMN-binding" evidence="7">
    <location>
        <begin position="188"/>
        <end position="296"/>
    </location>
</feature>
<dbReference type="GeneID" id="17287435"/>
<dbReference type="InterPro" id="IPR035587">
    <property type="entry name" value="DUS-like_FMN-bd"/>
</dbReference>
<protein>
    <recommendedName>
        <fullName evidence="7">DUS-like FMN-binding domain-containing protein</fullName>
    </recommendedName>
</protein>
<evidence type="ECO:0000256" key="3">
    <source>
        <dbReference type="ARBA" id="ARBA00022643"/>
    </source>
</evidence>
<dbReference type="GO" id="GO:0005737">
    <property type="term" value="C:cytoplasm"/>
    <property type="evidence" value="ECO:0007669"/>
    <property type="project" value="TreeGrafter"/>
</dbReference>
<proteinExistence type="predicted"/>
<dbReference type="PANTHER" id="PTHR45936">
    <property type="entry name" value="TRNA-DIHYDROURIDINE(20) SYNTHASE [NAD(P)+]-LIKE"/>
    <property type="match status" value="1"/>
</dbReference>
<dbReference type="PaxDb" id="2903-EOD42165"/>
<dbReference type="Gene3D" id="3.20.20.70">
    <property type="entry name" value="Aldolase class I"/>
    <property type="match status" value="1"/>
</dbReference>
<dbReference type="GO" id="GO:0050660">
    <property type="term" value="F:flavin adenine dinucleotide binding"/>
    <property type="evidence" value="ECO:0007669"/>
    <property type="project" value="InterPro"/>
</dbReference>
<keyword evidence="3" id="KW-0288">FMN</keyword>
<dbReference type="EnsemblProtists" id="EOD42165">
    <property type="protein sequence ID" value="EOD42165"/>
    <property type="gene ID" value="EMIHUDRAFT_95311"/>
</dbReference>
<dbReference type="eggNOG" id="KOG2334">
    <property type="taxonomic scope" value="Eukaryota"/>
</dbReference>
<feature type="compositionally biased region" description="Pro residues" evidence="6">
    <location>
        <begin position="164"/>
        <end position="173"/>
    </location>
</feature>
<dbReference type="HOGENOM" id="CLU_013299_3_0_1"/>
<dbReference type="SUPFAM" id="SSF51395">
    <property type="entry name" value="FMN-linked oxidoreductases"/>
    <property type="match status" value="1"/>
</dbReference>
<dbReference type="CDD" id="cd02801">
    <property type="entry name" value="DUS_like_FMN"/>
    <property type="match status" value="1"/>
</dbReference>
<dbReference type="GO" id="GO:0017150">
    <property type="term" value="F:tRNA dihydrouridine synthase activity"/>
    <property type="evidence" value="ECO:0007669"/>
    <property type="project" value="InterPro"/>
</dbReference>
<dbReference type="PROSITE" id="PS01136">
    <property type="entry name" value="UPF0034"/>
    <property type="match status" value="1"/>
</dbReference>
<keyword evidence="4" id="KW-0819">tRNA processing</keyword>
<dbReference type="Proteomes" id="UP000013827">
    <property type="component" value="Unassembled WGS sequence"/>
</dbReference>